<evidence type="ECO:0000313" key="6">
    <source>
        <dbReference type="EMBL" id="CEF67127.1"/>
    </source>
</evidence>
<dbReference type="Pfam" id="PF01248">
    <property type="entry name" value="Ribosomal_L7Ae"/>
    <property type="match status" value="1"/>
</dbReference>
<dbReference type="WBParaSite" id="SRAE_2000179200.1">
    <property type="protein sequence ID" value="SRAE_2000179200.1"/>
    <property type="gene ID" value="WBGene00261998"/>
</dbReference>
<dbReference type="SUPFAM" id="SSF55315">
    <property type="entry name" value="L30e-like"/>
    <property type="match status" value="1"/>
</dbReference>
<dbReference type="GO" id="GO:0005840">
    <property type="term" value="C:ribosome"/>
    <property type="evidence" value="ECO:0007669"/>
    <property type="project" value="UniProtKB-KW"/>
</dbReference>
<dbReference type="EMBL" id="LN609529">
    <property type="protein sequence ID" value="CEF67127.1"/>
    <property type="molecule type" value="Genomic_DNA"/>
</dbReference>
<protein>
    <recommendedName>
        <fullName evidence="4">40S ribosomal protein S12</fullName>
    </recommendedName>
</protein>
<organism evidence="6">
    <name type="scientific">Strongyloides ratti</name>
    <name type="common">Parasitic roundworm</name>
    <dbReference type="NCBI Taxonomy" id="34506"/>
    <lineage>
        <taxon>Eukaryota</taxon>
        <taxon>Metazoa</taxon>
        <taxon>Ecdysozoa</taxon>
        <taxon>Nematoda</taxon>
        <taxon>Chromadorea</taxon>
        <taxon>Rhabditida</taxon>
        <taxon>Tylenchina</taxon>
        <taxon>Panagrolaimomorpha</taxon>
        <taxon>Strongyloidoidea</taxon>
        <taxon>Strongyloididae</taxon>
        <taxon>Strongyloides</taxon>
    </lineage>
</organism>
<proteinExistence type="inferred from homology"/>
<dbReference type="GeneID" id="36379492"/>
<evidence type="ECO:0000259" key="5">
    <source>
        <dbReference type="Pfam" id="PF01248"/>
    </source>
</evidence>
<evidence type="ECO:0000256" key="1">
    <source>
        <dbReference type="ARBA" id="ARBA00005824"/>
    </source>
</evidence>
<dbReference type="WormBase" id="SRAE_2000179200">
    <property type="protein sequence ID" value="SRP00032"/>
    <property type="gene ID" value="WBGene00261998"/>
</dbReference>
<evidence type="ECO:0000256" key="4">
    <source>
        <dbReference type="RuleBase" id="RU000670"/>
    </source>
</evidence>
<gene>
    <name evidence="6 8 9" type="ORF">SRAE_2000179200</name>
</gene>
<evidence type="ECO:0000256" key="3">
    <source>
        <dbReference type="ARBA" id="ARBA00023274"/>
    </source>
</evidence>
<name>A0A090LBK9_STRRB</name>
<reference evidence="6 7" key="1">
    <citation type="submission" date="2014-09" db="EMBL/GenBank/DDBJ databases">
        <authorList>
            <person name="Martin A.A."/>
        </authorList>
    </citation>
    <scope>NUCLEOTIDE SEQUENCE</scope>
    <source>
        <strain evidence="7">ED321</strain>
        <strain evidence="6">ED321 Heterogonic</strain>
    </source>
</reference>
<accession>A0A090LBK9</accession>
<evidence type="ECO:0000313" key="8">
    <source>
        <dbReference type="WBParaSite" id="SRAE_2000179200.1"/>
    </source>
</evidence>
<comment type="similarity">
    <text evidence="1 4">Belongs to the eukaryotic ribosomal protein eS12 family.</text>
</comment>
<dbReference type="GO" id="GO:0003735">
    <property type="term" value="F:structural constituent of ribosome"/>
    <property type="evidence" value="ECO:0007669"/>
    <property type="project" value="InterPro"/>
</dbReference>
<dbReference type="RefSeq" id="XP_024506327.1">
    <property type="nucleotide sequence ID" value="XM_024652785.1"/>
</dbReference>
<dbReference type="OrthoDB" id="10249311at2759"/>
<keyword evidence="7" id="KW-1185">Reference proteome</keyword>
<dbReference type="GO" id="GO:0006412">
    <property type="term" value="P:translation"/>
    <property type="evidence" value="ECO:0007669"/>
    <property type="project" value="InterPro"/>
</dbReference>
<dbReference type="InterPro" id="IPR029064">
    <property type="entry name" value="Ribosomal_eL30-like_sf"/>
</dbReference>
<dbReference type="OMA" id="RKAIVCF"/>
<dbReference type="AlphaFoldDB" id="A0A090LBK9"/>
<dbReference type="FunFam" id="3.30.1330.30:FF:000019">
    <property type="entry name" value="40S ribosomal protein S12"/>
    <property type="match status" value="1"/>
</dbReference>
<reference evidence="8" key="2">
    <citation type="submission" date="2020-12" db="UniProtKB">
        <authorList>
            <consortium name="WormBaseParasite"/>
        </authorList>
    </citation>
    <scope>IDENTIFICATION</scope>
</reference>
<feature type="domain" description="Ribosomal protein eL8/eL30/eS12/Gadd45" evidence="5">
    <location>
        <begin position="34"/>
        <end position="122"/>
    </location>
</feature>
<dbReference type="Gene3D" id="3.30.1330.30">
    <property type="match status" value="1"/>
</dbReference>
<dbReference type="InterPro" id="IPR004038">
    <property type="entry name" value="Ribosomal_eL8/eL30/eS12/Gad45"/>
</dbReference>
<keyword evidence="2 4" id="KW-0689">Ribosomal protein</keyword>
<evidence type="ECO:0000313" key="7">
    <source>
        <dbReference type="Proteomes" id="UP000035682"/>
    </source>
</evidence>
<sequence>MRRNKIPSSLETNTVLGFRGLLFKNGRPSSTKPLKSAYYADGLSRGLHEAAKTLDKVAGHFCVLAESCDEPMYVKLVEALCHEHSIPLIKVNNKAILGEWVGQCKYDKDGKARKVVGCSCAVVKDYGRDEEAAKVLRDYFASQKKMAN</sequence>
<dbReference type="STRING" id="34506.A0A090LBK9"/>
<evidence type="ECO:0000256" key="2">
    <source>
        <dbReference type="ARBA" id="ARBA00022980"/>
    </source>
</evidence>
<dbReference type="Proteomes" id="UP000035682">
    <property type="component" value="Unplaced"/>
</dbReference>
<keyword evidence="3 4" id="KW-0687">Ribonucleoprotein</keyword>
<dbReference type="GO" id="GO:1990904">
    <property type="term" value="C:ribonucleoprotein complex"/>
    <property type="evidence" value="ECO:0007669"/>
    <property type="project" value="UniProtKB-KW"/>
</dbReference>
<dbReference type="PANTHER" id="PTHR11843">
    <property type="entry name" value="40S RIBOSOMAL PROTEIN S12"/>
    <property type="match status" value="1"/>
</dbReference>
<dbReference type="InterPro" id="IPR000530">
    <property type="entry name" value="Ribosomal_eS12"/>
</dbReference>
<evidence type="ECO:0000313" key="9">
    <source>
        <dbReference type="WormBase" id="SRAE_2000179200"/>
    </source>
</evidence>
<dbReference type="PRINTS" id="PR00972">
    <property type="entry name" value="RIBSOMALS12E"/>
</dbReference>
<dbReference type="CTD" id="36379492"/>